<proteinExistence type="predicted"/>
<evidence type="ECO:0000313" key="2">
    <source>
        <dbReference type="Proteomes" id="UP000182762"/>
    </source>
</evidence>
<sequence length="55" mass="6653">MFKEGSNIEGVELFSSKEKGKEYVEPLINFLPYIKKMLHQRSIFFMYSLRMFQEL</sequence>
<comment type="caution">
    <text evidence="1">The sequence shown here is derived from an EMBL/GenBank/DDBJ whole genome shotgun (WGS) entry which is preliminary data.</text>
</comment>
<name>A0A1I6B6A6_9BACI</name>
<dbReference type="Proteomes" id="UP000182762">
    <property type="component" value="Unassembled WGS sequence"/>
</dbReference>
<reference evidence="1 2" key="1">
    <citation type="submission" date="2016-10" db="EMBL/GenBank/DDBJ databases">
        <authorList>
            <person name="Varghese N."/>
            <person name="Submissions S."/>
        </authorList>
    </citation>
    <scope>NUCLEOTIDE SEQUENCE [LARGE SCALE GENOMIC DNA]</scope>
    <source>
        <strain evidence="1 2">DSM 13796</strain>
    </source>
</reference>
<evidence type="ECO:0000313" key="1">
    <source>
        <dbReference type="EMBL" id="SFQ76466.1"/>
    </source>
</evidence>
<gene>
    <name evidence="1" type="ORF">SAMN02745910_03315</name>
</gene>
<keyword evidence="2" id="KW-1185">Reference proteome</keyword>
<protein>
    <submittedName>
        <fullName evidence="1">Uncharacterized protein</fullName>
    </submittedName>
</protein>
<accession>A0A1I6B6A6</accession>
<dbReference type="EMBL" id="FOXX01000008">
    <property type="protein sequence ID" value="SFQ76466.1"/>
    <property type="molecule type" value="Genomic_DNA"/>
</dbReference>
<organism evidence="1 2">
    <name type="scientific">Priestia endophytica DSM 13796</name>
    <dbReference type="NCBI Taxonomy" id="1121089"/>
    <lineage>
        <taxon>Bacteria</taxon>
        <taxon>Bacillati</taxon>
        <taxon>Bacillota</taxon>
        <taxon>Bacilli</taxon>
        <taxon>Bacillales</taxon>
        <taxon>Bacillaceae</taxon>
        <taxon>Priestia</taxon>
    </lineage>
</organism>